<evidence type="ECO:0000256" key="8">
    <source>
        <dbReference type="ARBA" id="ARBA00048337"/>
    </source>
</evidence>
<comment type="pathway">
    <text evidence="2 9">Cofactor biosynthesis; thiamine diphosphate biosynthesis.</text>
</comment>
<dbReference type="GO" id="GO:0009229">
    <property type="term" value="P:thiamine diphosphate biosynthetic process"/>
    <property type="evidence" value="ECO:0007669"/>
    <property type="project" value="UniProtKB-UniPathway"/>
</dbReference>
<evidence type="ECO:0000256" key="3">
    <source>
        <dbReference type="ARBA" id="ARBA00010264"/>
    </source>
</evidence>
<dbReference type="GO" id="GO:0050334">
    <property type="term" value="F:thiaminase activity"/>
    <property type="evidence" value="ECO:0007669"/>
    <property type="project" value="UniProtKB-EC"/>
</dbReference>
<evidence type="ECO:0000256" key="7">
    <source>
        <dbReference type="ARBA" id="ARBA00022977"/>
    </source>
</evidence>
<dbReference type="InterPro" id="IPR027574">
    <property type="entry name" value="Thiaminase_II"/>
</dbReference>
<comment type="catalytic activity">
    <reaction evidence="8 9">
        <text>thiamine + H2O = 5-(2-hydroxyethyl)-4-methylthiazole + 4-amino-5-hydroxymethyl-2-methylpyrimidine + H(+)</text>
        <dbReference type="Rhea" id="RHEA:17509"/>
        <dbReference type="ChEBI" id="CHEBI:15377"/>
        <dbReference type="ChEBI" id="CHEBI:15378"/>
        <dbReference type="ChEBI" id="CHEBI:16892"/>
        <dbReference type="ChEBI" id="CHEBI:17957"/>
        <dbReference type="ChEBI" id="CHEBI:18385"/>
        <dbReference type="EC" id="3.5.99.2"/>
    </reaction>
</comment>
<evidence type="ECO:0000313" key="11">
    <source>
        <dbReference type="EMBL" id="GAX90129.1"/>
    </source>
</evidence>
<dbReference type="GO" id="GO:0009228">
    <property type="term" value="P:thiamine biosynthetic process"/>
    <property type="evidence" value="ECO:0007669"/>
    <property type="project" value="UniProtKB-KW"/>
</dbReference>
<keyword evidence="9" id="KW-0378">Hydrolase</keyword>
<dbReference type="Proteomes" id="UP000217785">
    <property type="component" value="Unassembled WGS sequence"/>
</dbReference>
<keyword evidence="12" id="KW-1185">Reference proteome</keyword>
<comment type="catalytic activity">
    <reaction evidence="1 9">
        <text>4-amino-5-aminomethyl-2-methylpyrimidine + H2O = 4-amino-5-hydroxymethyl-2-methylpyrimidine + NH4(+)</text>
        <dbReference type="Rhea" id="RHEA:31799"/>
        <dbReference type="ChEBI" id="CHEBI:15377"/>
        <dbReference type="ChEBI" id="CHEBI:16892"/>
        <dbReference type="ChEBI" id="CHEBI:28938"/>
        <dbReference type="ChEBI" id="CHEBI:63416"/>
        <dbReference type="EC" id="3.5.99.2"/>
    </reaction>
</comment>
<dbReference type="OrthoDB" id="34166at2"/>
<dbReference type="UniPathway" id="UPA00060"/>
<accession>A0A292YMK6</accession>
<dbReference type="NCBIfam" id="TIGR04306">
    <property type="entry name" value="salvage_TenA"/>
    <property type="match status" value="1"/>
</dbReference>
<dbReference type="InterPro" id="IPR050967">
    <property type="entry name" value="Thiamine_Salvage_TenA"/>
</dbReference>
<dbReference type="Gene3D" id="1.20.910.10">
    <property type="entry name" value="Heme oxygenase-like"/>
    <property type="match status" value="1"/>
</dbReference>
<protein>
    <recommendedName>
        <fullName evidence="6 9">Aminopyrimidine aminohydrolase</fullName>
        <ecNumber evidence="5 9">3.5.99.2</ecNumber>
    </recommendedName>
</protein>
<name>A0A292YMK6_9BACL</name>
<dbReference type="RefSeq" id="WP_096181839.1">
    <property type="nucleotide sequence ID" value="NZ_BDUF01000049.1"/>
</dbReference>
<reference evidence="12" key="1">
    <citation type="submission" date="2017-07" db="EMBL/GenBank/DDBJ databases">
        <title>Draft genome sequence of Effusibacillus lacus strain skLN1.</title>
        <authorList>
            <person name="Watanabe M."/>
            <person name="Kojima H."/>
            <person name="Fukui M."/>
        </authorList>
    </citation>
    <scope>NUCLEOTIDE SEQUENCE [LARGE SCALE GENOMIC DNA]</scope>
    <source>
        <strain evidence="12">skLN1</strain>
    </source>
</reference>
<proteinExistence type="inferred from homology"/>
<dbReference type="Pfam" id="PF03070">
    <property type="entry name" value="TENA_THI-4"/>
    <property type="match status" value="1"/>
</dbReference>
<evidence type="ECO:0000259" key="10">
    <source>
        <dbReference type="Pfam" id="PF03070"/>
    </source>
</evidence>
<evidence type="ECO:0000256" key="6">
    <source>
        <dbReference type="ARBA" id="ARBA00013647"/>
    </source>
</evidence>
<keyword evidence="7 9" id="KW-0784">Thiamine biosynthesis</keyword>
<dbReference type="InterPro" id="IPR016084">
    <property type="entry name" value="Haem_Oase-like_multi-hlx"/>
</dbReference>
<evidence type="ECO:0000256" key="4">
    <source>
        <dbReference type="ARBA" id="ARBA00011881"/>
    </source>
</evidence>
<organism evidence="11 12">
    <name type="scientific">Effusibacillus lacus</name>
    <dbReference type="NCBI Taxonomy" id="1348429"/>
    <lineage>
        <taxon>Bacteria</taxon>
        <taxon>Bacillati</taxon>
        <taxon>Bacillota</taxon>
        <taxon>Bacilli</taxon>
        <taxon>Bacillales</taxon>
        <taxon>Alicyclobacillaceae</taxon>
        <taxon>Effusibacillus</taxon>
    </lineage>
</organism>
<dbReference type="CDD" id="cd19364">
    <property type="entry name" value="TenA_C_BsTenA-like"/>
    <property type="match status" value="1"/>
</dbReference>
<dbReference type="PANTHER" id="PTHR43198">
    <property type="entry name" value="BIFUNCTIONAL TH2 PROTEIN"/>
    <property type="match status" value="1"/>
</dbReference>
<evidence type="ECO:0000256" key="9">
    <source>
        <dbReference type="RuleBase" id="RU363093"/>
    </source>
</evidence>
<dbReference type="GO" id="GO:0005829">
    <property type="term" value="C:cytosol"/>
    <property type="evidence" value="ECO:0007669"/>
    <property type="project" value="TreeGrafter"/>
</dbReference>
<comment type="similarity">
    <text evidence="3 9">Belongs to the TenA family.</text>
</comment>
<gene>
    <name evidence="11" type="ORF">EFBL_1755</name>
</gene>
<dbReference type="SUPFAM" id="SSF48613">
    <property type="entry name" value="Heme oxygenase-like"/>
    <property type="match status" value="1"/>
</dbReference>
<comment type="caution">
    <text evidence="11">The sequence shown here is derived from an EMBL/GenBank/DDBJ whole genome shotgun (WGS) entry which is preliminary data.</text>
</comment>
<evidence type="ECO:0000256" key="2">
    <source>
        <dbReference type="ARBA" id="ARBA00004948"/>
    </source>
</evidence>
<dbReference type="EC" id="3.5.99.2" evidence="5 9"/>
<dbReference type="PANTHER" id="PTHR43198:SF2">
    <property type="entry name" value="SI:CH1073-67J19.1-RELATED"/>
    <property type="match status" value="1"/>
</dbReference>
<comment type="function">
    <text evidence="9">Catalyzes an amino-pyrimidine hydrolysis reaction at the C5' of the pyrimidine moiety of thiamine compounds, a reaction that is part of a thiamine salvage pathway.</text>
</comment>
<sequence>MTVATETGTFSGYLREKADAIWQASFQHPFVTGVADGTLPLDRFKFYVMQDAFYLSRFAQVQALGAAKAPDLYTSGRMAFHAQTTYNAELALHEGFAADLGITDEDKAQFQPAPTAYAYTTHMLSVAYTGTLGEIIAAILPCYWLYLEIGERFKGAKPAEPIYQKWIDAYGGDWFAELVREQIARLDSLAAYATEEERRKMEQHFLISSQYEYSFWEMAYRKETWPV</sequence>
<evidence type="ECO:0000256" key="1">
    <source>
        <dbReference type="ARBA" id="ARBA00001881"/>
    </source>
</evidence>
<dbReference type="AlphaFoldDB" id="A0A292YMK6"/>
<dbReference type="EMBL" id="BDUF01000049">
    <property type="protein sequence ID" value="GAX90129.1"/>
    <property type="molecule type" value="Genomic_DNA"/>
</dbReference>
<feature type="domain" description="Thiaminase-2/PQQC" evidence="10">
    <location>
        <begin position="16"/>
        <end position="221"/>
    </location>
</feature>
<comment type="subunit">
    <text evidence="4">Homotetramer.</text>
</comment>
<dbReference type="InterPro" id="IPR004305">
    <property type="entry name" value="Thiaminase-2/PQQC"/>
</dbReference>
<evidence type="ECO:0000313" key="12">
    <source>
        <dbReference type="Proteomes" id="UP000217785"/>
    </source>
</evidence>
<evidence type="ECO:0000256" key="5">
    <source>
        <dbReference type="ARBA" id="ARBA00012684"/>
    </source>
</evidence>